<name>A0ABT5LPK9_9GAMM</name>
<evidence type="ECO:0000313" key="7">
    <source>
        <dbReference type="Proteomes" id="UP001220225"/>
    </source>
</evidence>
<keyword evidence="7" id="KW-1185">Reference proteome</keyword>
<dbReference type="PROSITE" id="PS50931">
    <property type="entry name" value="HTH_LYSR"/>
    <property type="match status" value="1"/>
</dbReference>
<dbReference type="PRINTS" id="PR00039">
    <property type="entry name" value="HTHLYSR"/>
</dbReference>
<comment type="similarity">
    <text evidence="1">Belongs to the LysR transcriptional regulatory family.</text>
</comment>
<dbReference type="PANTHER" id="PTHR30118">
    <property type="entry name" value="HTH-TYPE TRANSCRIPTIONAL REGULATOR LEUO-RELATED"/>
    <property type="match status" value="1"/>
</dbReference>
<keyword evidence="4" id="KW-0804">Transcription</keyword>
<dbReference type="Gene3D" id="1.10.10.10">
    <property type="entry name" value="Winged helix-like DNA-binding domain superfamily/Winged helix DNA-binding domain"/>
    <property type="match status" value="1"/>
</dbReference>
<dbReference type="InterPro" id="IPR050389">
    <property type="entry name" value="LysR-type_TF"/>
</dbReference>
<dbReference type="InterPro" id="IPR036388">
    <property type="entry name" value="WH-like_DNA-bd_sf"/>
</dbReference>
<keyword evidence="3" id="KW-0238">DNA-binding</keyword>
<proteinExistence type="inferred from homology"/>
<evidence type="ECO:0000256" key="2">
    <source>
        <dbReference type="ARBA" id="ARBA00023015"/>
    </source>
</evidence>
<dbReference type="RefSeq" id="WP_273574233.1">
    <property type="nucleotide sequence ID" value="NZ_JAQRFN010000002.1"/>
</dbReference>
<organism evidence="6 7">
    <name type="scientific">Xenorhabdus anantnagensis</name>
    <dbReference type="NCBI Taxonomy" id="3025875"/>
    <lineage>
        <taxon>Bacteria</taxon>
        <taxon>Pseudomonadati</taxon>
        <taxon>Pseudomonadota</taxon>
        <taxon>Gammaproteobacteria</taxon>
        <taxon>Enterobacterales</taxon>
        <taxon>Morganellaceae</taxon>
        <taxon>Xenorhabdus</taxon>
    </lineage>
</organism>
<evidence type="ECO:0000259" key="5">
    <source>
        <dbReference type="PROSITE" id="PS50931"/>
    </source>
</evidence>
<evidence type="ECO:0000256" key="3">
    <source>
        <dbReference type="ARBA" id="ARBA00023125"/>
    </source>
</evidence>
<reference evidence="6 7" key="1">
    <citation type="submission" date="2023-02" db="EMBL/GenBank/DDBJ databases">
        <title>Entomopathogenic bacteria.</title>
        <authorList>
            <person name="Machado R.A."/>
        </authorList>
    </citation>
    <scope>NUCLEOTIDE SEQUENCE [LARGE SCALE GENOMIC DNA]</scope>
    <source>
        <strain evidence="6 7">XENO-2</strain>
    </source>
</reference>
<dbReference type="Pfam" id="PF00126">
    <property type="entry name" value="HTH_1"/>
    <property type="match status" value="1"/>
</dbReference>
<dbReference type="SUPFAM" id="SSF53850">
    <property type="entry name" value="Periplasmic binding protein-like II"/>
    <property type="match status" value="1"/>
</dbReference>
<evidence type="ECO:0000256" key="1">
    <source>
        <dbReference type="ARBA" id="ARBA00009437"/>
    </source>
</evidence>
<dbReference type="Proteomes" id="UP001220225">
    <property type="component" value="Unassembled WGS sequence"/>
</dbReference>
<evidence type="ECO:0000313" key="6">
    <source>
        <dbReference type="EMBL" id="MDC9595743.1"/>
    </source>
</evidence>
<keyword evidence="2" id="KW-0805">Transcription regulation</keyword>
<dbReference type="InterPro" id="IPR005119">
    <property type="entry name" value="LysR_subst-bd"/>
</dbReference>
<feature type="domain" description="HTH lysR-type" evidence="5">
    <location>
        <begin position="7"/>
        <end position="64"/>
    </location>
</feature>
<dbReference type="InterPro" id="IPR000847">
    <property type="entry name" value="LysR_HTH_N"/>
</dbReference>
<dbReference type="SUPFAM" id="SSF46785">
    <property type="entry name" value="Winged helix' DNA-binding domain"/>
    <property type="match status" value="1"/>
</dbReference>
<dbReference type="CDD" id="cd08465">
    <property type="entry name" value="PBP2_ToxR"/>
    <property type="match status" value="1"/>
</dbReference>
<sequence>MNNLRNIDLNLLVTLQVLLLEKHITRTANRLHKSQPAISHALANLRNLFDDPLLVRRFGRLELTPRAQELLIPLREVLGQINTLIEPQVFDPTQTNRTFRLSMSDYGARVLLPTLIRTFRTIAPNAKLTISQASRESMLIDVLDSEIDLALGVFPQKIPEDLRAHALFVEKFSCLADASTIPENGYLDQNSWLARPHVSVAMRAGAEDDIDRVLLKKGLHRKISVQLPHWGIANDIISGTDLILTVARRSLISIENNHNLRIFSPPFNISPFDFKMVWHKRLEIDAAHCWLRQVVMRFLNNSQYDF</sequence>
<comment type="caution">
    <text evidence="6">The sequence shown here is derived from an EMBL/GenBank/DDBJ whole genome shotgun (WGS) entry which is preliminary data.</text>
</comment>
<accession>A0ABT5LPK9</accession>
<protein>
    <submittedName>
        <fullName evidence="6">LysR family transcriptional regulator</fullName>
    </submittedName>
</protein>
<dbReference type="EMBL" id="JAQRFN010000002">
    <property type="protein sequence ID" value="MDC9595743.1"/>
    <property type="molecule type" value="Genomic_DNA"/>
</dbReference>
<gene>
    <name evidence="6" type="ORF">PSI14_02385</name>
</gene>
<evidence type="ECO:0000256" key="4">
    <source>
        <dbReference type="ARBA" id="ARBA00023163"/>
    </source>
</evidence>
<dbReference type="Pfam" id="PF03466">
    <property type="entry name" value="LysR_substrate"/>
    <property type="match status" value="1"/>
</dbReference>
<dbReference type="InterPro" id="IPR036390">
    <property type="entry name" value="WH_DNA-bd_sf"/>
</dbReference>
<dbReference type="Gene3D" id="3.40.190.10">
    <property type="entry name" value="Periplasmic binding protein-like II"/>
    <property type="match status" value="2"/>
</dbReference>
<dbReference type="PANTHER" id="PTHR30118:SF15">
    <property type="entry name" value="TRANSCRIPTIONAL REGULATORY PROTEIN"/>
    <property type="match status" value="1"/>
</dbReference>